<feature type="compositionally biased region" description="Basic and acidic residues" evidence="12">
    <location>
        <begin position="892"/>
        <end position="910"/>
    </location>
</feature>
<feature type="region of interest" description="Disordered" evidence="12">
    <location>
        <begin position="774"/>
        <end position="923"/>
    </location>
</feature>
<feature type="domain" description="Phytochrome chromophore attachment site" evidence="13">
    <location>
        <begin position="945"/>
        <end position="1107"/>
    </location>
</feature>
<keyword evidence="5" id="KW-0547">Nucleotide-binding</keyword>
<feature type="compositionally biased region" description="Polar residues" evidence="12">
    <location>
        <begin position="483"/>
        <end position="505"/>
    </location>
</feature>
<evidence type="ECO:0000313" key="17">
    <source>
        <dbReference type="Proteomes" id="UP000095149"/>
    </source>
</evidence>
<dbReference type="Pfam" id="PF08446">
    <property type="entry name" value="PAS_2"/>
    <property type="match status" value="1"/>
</dbReference>
<keyword evidence="3" id="KW-0716">Sensory transduction</keyword>
<sequence length="1907" mass="206133">MSKIPPSTPDAERSPSPSHDDSQSFTTIADTSYFSPHREDRPGHIAAPAYSPLGSPSGPLSPAHSASSFVFPIRSVYQGMVTSDSQRSDGSDPPRKSSGNSTQSYQSGKSALPPGWERDRLEDPDAGIQSIVQLLQQGQQGQQSQQGQQGQQSQQGQQGQESQQGQQIQQDGSDTHSMLPRQQQAGAATYHSKHDRERNTSSGGGDGMSAPSQYGDSTAVGDLSTPYSTEEDGRRPSLAFVEALAGLELGGDGNGKEEDAKKEETERPASDGGERPNLGHSGSGETVKQVFDGGHAIHNPVSTPDASAGPSSASHNYRHFPNEDAPSQATPVADAHTSPRRFSSIKQKRGSPARTTLHAPTQQPGVELQHPIPQRPSSPSSKANKAAEKSRKARGTSSHGSKVSIDVDESGVRSLISDLSGIVRLGDVGSYNGSKTGTGTKGTSGTDGSVEHSGFNSANADHVHGRAESHGSGPRSKRAKFTARQNSVRDFVQDQAQTTNLQDPNAPTPSPTPHAIEEASEEEEGDGKTPSQLEEELSLPATPSKLHQPLGSERTAGESQPAAAGVSGDPDAPDEPAVTMRFEHVATEEGHHIVAGREGTLKKCEDEPITTPGAVQGFGVLLVLEEDEETGDMPIRQVSENSTEILGLSPKYLFQLDCFTRLLATDQEDNLRDTLDYLPALDRSSGETAIEDDGPSVFLLSGFGEPGSEEDGEEGDSIGSSAGGKRREWTCWVAAHRPGHKNWTKKDADGKDVPPPNLIILEFELERDVYNPLFNSGESSTAPTSAASPARPSTPDSGNTASNNSGSARTGGDRSLDSLAGNGAGPRAGGSKGSSSTVSEFTTVARPHSSSQTSFTSMPPHSDDPMGLEGLDMDMSPERMMESTTNHAKPLRALERMRGKASEAVEERNKRTGRLPRPRTGTSTGTMDIFAVLGQINDQLGSAPDLDTFLKVTVGLVQDVCRFHRVLIYQFDEQMNGLVVSELVEWGKTTDLYRGLRFPAADIPPQARELYKINKVRMLYDRSLTTARMVLRHKEDLDYPLDMTHCYLRAMSPIHLKYLANMGVRSSMSVSIMAFGQLWGLIACHSYGQHGMRVSFPVRQMLRILSDSISKNIERLSYAQRLHTRKLISTVPSPAHPTGYIVSNADDLLQIFDADAGLLVIGDGCKLLGQNGQGHAMLAIAEYLRIMKFGTIKSTSSIVRDYPDLLLPRAPDTIAGLLYIPLTAKAGQDFIVFLRKGQVRDVQWAGKPFKDEESGKAASLEPRKSFKTWTQRVTGTSRVWTDDQLESAGVLALIYGKFIQVWREKQSAMVSNQLTAILLSNTSHAVRTPLSQIINTLELALAGDVDADVRKMLENSHQASRALLFHVHDLLDLTRIETGNETAFNDPFDLRQSISEAVRLYETELIRRGIDFRVKIGDGLPQFVIGDARKIRTVISNLVANSVKFTPKGFIEVYCGLRSHDNGSSTGLSLDNSVNIEIVISDSGCGIPNEKLEEIFVTLEGAEEGIQKNSGVGLGLAVVARIVEQLEGQLRAESEVGVGTRFFFHLPMAIHDPSKPRSRSSHAGSSQHASRADSSSSKSLVSLRSDGSGVPEIDSFVQDLQGSHMEHAPEDDERLEAARKRMSEPGVFPVTDSSWPIRPSRMSTEAQSVSPTSMSPDNSVPKRKSPRPLLARDSRSAKRLTSGDPKTDTPVPQSSVDGASSLPPHRNKVGPTGKTLMRIMVVEDDAINSTILQKRLRMDKHSVIAVTNGQECVDFLKRDRDIDAILMDIQMPIMDGRTAASEIRKLESEGKPQIEVGSFTVDGRIPIFAVSASLYESDRSNLAKNFDGWLLKPLDFARVREILQGLESSKKRKENVYQQGQWEKGGYFRKPSSHAPSPAASTPSNSSPSVPTLSASKPSSSSPAQTS</sequence>
<feature type="compositionally biased region" description="Polar residues" evidence="12">
    <location>
        <begin position="171"/>
        <end position="186"/>
    </location>
</feature>
<dbReference type="SUPFAM" id="SSF52172">
    <property type="entry name" value="CheY-like"/>
    <property type="match status" value="1"/>
</dbReference>
<dbReference type="Pfam" id="PF02518">
    <property type="entry name" value="HATPase_c"/>
    <property type="match status" value="1"/>
</dbReference>
<dbReference type="PANTHER" id="PTHR43065:SF10">
    <property type="entry name" value="PEROXIDE STRESS-ACTIVATED HISTIDINE KINASE MAK3"/>
    <property type="match status" value="1"/>
</dbReference>
<feature type="region of interest" description="Disordered" evidence="12">
    <location>
        <begin position="686"/>
        <end position="724"/>
    </location>
</feature>
<evidence type="ECO:0000256" key="1">
    <source>
        <dbReference type="ARBA" id="ARBA00022543"/>
    </source>
</evidence>
<evidence type="ECO:0000259" key="13">
    <source>
        <dbReference type="PROSITE" id="PS50046"/>
    </source>
</evidence>
<dbReference type="InterPro" id="IPR043150">
    <property type="entry name" value="Phytochrome_PHY_sf"/>
</dbReference>
<dbReference type="SUPFAM" id="SSF55781">
    <property type="entry name" value="GAF domain-like"/>
    <property type="match status" value="2"/>
</dbReference>
<feature type="compositionally biased region" description="Low complexity" evidence="12">
    <location>
        <begin position="433"/>
        <end position="446"/>
    </location>
</feature>
<dbReference type="Gene3D" id="3.30.565.10">
    <property type="entry name" value="Histidine kinase-like ATPase, C-terminal domain"/>
    <property type="match status" value="1"/>
</dbReference>
<proteinExistence type="predicted"/>
<dbReference type="InterPro" id="IPR001789">
    <property type="entry name" value="Sig_transdc_resp-reg_receiver"/>
</dbReference>
<feature type="compositionally biased region" description="Acidic residues" evidence="12">
    <location>
        <begin position="707"/>
        <end position="716"/>
    </location>
</feature>
<feature type="region of interest" description="Disordered" evidence="12">
    <location>
        <begin position="80"/>
        <end position="576"/>
    </location>
</feature>
<dbReference type="GO" id="GO:0005524">
    <property type="term" value="F:ATP binding"/>
    <property type="evidence" value="ECO:0007669"/>
    <property type="project" value="UniProtKB-KW"/>
</dbReference>
<keyword evidence="4" id="KW-0808">Transferase</keyword>
<dbReference type="InterPro" id="IPR003661">
    <property type="entry name" value="HisK_dim/P_dom"/>
</dbReference>
<evidence type="ECO:0000256" key="4">
    <source>
        <dbReference type="ARBA" id="ARBA00022679"/>
    </source>
</evidence>
<dbReference type="Gene3D" id="3.30.450.270">
    <property type="match status" value="1"/>
</dbReference>
<feature type="modified residue" description="4-aspartylphosphate" evidence="11">
    <location>
        <position position="1768"/>
    </location>
</feature>
<feature type="compositionally biased region" description="Polar residues" evidence="12">
    <location>
        <begin position="97"/>
        <end position="109"/>
    </location>
</feature>
<dbReference type="Pfam" id="PF00360">
    <property type="entry name" value="PHY"/>
    <property type="match status" value="1"/>
</dbReference>
<dbReference type="PROSITE" id="PS50046">
    <property type="entry name" value="PHYTOCHROME_2"/>
    <property type="match status" value="1"/>
</dbReference>
<evidence type="ECO:0000256" key="9">
    <source>
        <dbReference type="ARBA" id="ARBA00023012"/>
    </source>
</evidence>
<dbReference type="SUPFAM" id="SSF47384">
    <property type="entry name" value="Homodimeric domain of signal transducing histidine kinase"/>
    <property type="match status" value="1"/>
</dbReference>
<dbReference type="GO" id="GO:0000155">
    <property type="term" value="F:phosphorelay sensor kinase activity"/>
    <property type="evidence" value="ECO:0007669"/>
    <property type="project" value="InterPro"/>
</dbReference>
<dbReference type="InterPro" id="IPR016132">
    <property type="entry name" value="Phyto_chromo_attachment"/>
</dbReference>
<evidence type="ECO:0000256" key="10">
    <source>
        <dbReference type="ARBA" id="ARBA00023170"/>
    </source>
</evidence>
<feature type="compositionally biased region" description="Polar residues" evidence="12">
    <location>
        <begin position="23"/>
        <end position="34"/>
    </location>
</feature>
<dbReference type="InterPro" id="IPR036097">
    <property type="entry name" value="HisK_dim/P_sf"/>
</dbReference>
<feature type="compositionally biased region" description="Basic and acidic residues" evidence="12">
    <location>
        <begin position="10"/>
        <end position="22"/>
    </location>
</feature>
<feature type="compositionally biased region" description="Low complexity" evidence="12">
    <location>
        <begin position="1873"/>
        <end position="1907"/>
    </location>
</feature>
<dbReference type="InterPro" id="IPR029016">
    <property type="entry name" value="GAF-like_dom_sf"/>
</dbReference>
<dbReference type="PRINTS" id="PR00344">
    <property type="entry name" value="BCTRLSENSOR"/>
</dbReference>
<feature type="compositionally biased region" description="Basic and acidic residues" evidence="12">
    <location>
        <begin position="254"/>
        <end position="274"/>
    </location>
</feature>
<keyword evidence="7" id="KW-0067">ATP-binding</keyword>
<feature type="compositionally biased region" description="Low complexity" evidence="12">
    <location>
        <begin position="46"/>
        <end position="66"/>
    </location>
</feature>
<feature type="region of interest" description="Disordered" evidence="12">
    <location>
        <begin position="1"/>
        <end position="66"/>
    </location>
</feature>
<feature type="compositionally biased region" description="Polar residues" evidence="12">
    <location>
        <begin position="833"/>
        <end position="859"/>
    </location>
</feature>
<feature type="compositionally biased region" description="Low complexity" evidence="12">
    <location>
        <begin position="779"/>
        <end position="808"/>
    </location>
</feature>
<accession>A0A1E3J7W8</accession>
<feature type="compositionally biased region" description="Low complexity" evidence="12">
    <location>
        <begin position="1564"/>
        <end position="1588"/>
    </location>
</feature>
<dbReference type="InterPro" id="IPR013515">
    <property type="entry name" value="Phytochrome_cen-reg"/>
</dbReference>
<evidence type="ECO:0000256" key="3">
    <source>
        <dbReference type="ARBA" id="ARBA00022606"/>
    </source>
</evidence>
<dbReference type="SMART" id="SM00387">
    <property type="entry name" value="HATPase_c"/>
    <property type="match status" value="1"/>
</dbReference>
<evidence type="ECO:0008006" key="18">
    <source>
        <dbReference type="Google" id="ProtNLM"/>
    </source>
</evidence>
<dbReference type="InterPro" id="IPR005467">
    <property type="entry name" value="His_kinase_dom"/>
</dbReference>
<keyword evidence="2 11" id="KW-0597">Phosphoprotein</keyword>
<keyword evidence="1" id="KW-0600">Photoreceptor protein</keyword>
<dbReference type="InterPro" id="IPR004358">
    <property type="entry name" value="Sig_transdc_His_kin-like_C"/>
</dbReference>
<name>A0A1E3J7W8_9TREE</name>
<dbReference type="GO" id="GO:0006355">
    <property type="term" value="P:regulation of DNA-templated transcription"/>
    <property type="evidence" value="ECO:0007669"/>
    <property type="project" value="InterPro"/>
</dbReference>
<dbReference type="SMART" id="SM00448">
    <property type="entry name" value="REC"/>
    <property type="match status" value="1"/>
</dbReference>
<feature type="domain" description="Response regulatory" evidence="15">
    <location>
        <begin position="1718"/>
        <end position="1847"/>
    </location>
</feature>
<dbReference type="InterPro" id="IPR003594">
    <property type="entry name" value="HATPase_dom"/>
</dbReference>
<evidence type="ECO:0000256" key="2">
    <source>
        <dbReference type="ARBA" id="ARBA00022553"/>
    </source>
</evidence>
<keyword evidence="10" id="KW-0675">Receptor</keyword>
<dbReference type="Pfam" id="PF00072">
    <property type="entry name" value="Response_reg"/>
    <property type="match status" value="1"/>
</dbReference>
<feature type="compositionally biased region" description="Low complexity" evidence="12">
    <location>
        <begin position="127"/>
        <end position="170"/>
    </location>
</feature>
<comment type="caution">
    <text evidence="16">The sequence shown here is derived from an EMBL/GenBank/DDBJ whole genome shotgun (WGS) entry which is preliminary data.</text>
</comment>
<feature type="domain" description="Histidine kinase" evidence="14">
    <location>
        <begin position="1321"/>
        <end position="1550"/>
    </location>
</feature>
<organism evidence="16 17">
    <name type="scientific">Cryptococcus amylolentus CBS 6273</name>
    <dbReference type="NCBI Taxonomy" id="1296118"/>
    <lineage>
        <taxon>Eukaryota</taxon>
        <taxon>Fungi</taxon>
        <taxon>Dikarya</taxon>
        <taxon>Basidiomycota</taxon>
        <taxon>Agaricomycotina</taxon>
        <taxon>Tremellomycetes</taxon>
        <taxon>Tremellales</taxon>
        <taxon>Cryptococcaceae</taxon>
        <taxon>Cryptococcus</taxon>
    </lineage>
</organism>
<dbReference type="Pfam" id="PF01590">
    <property type="entry name" value="GAF"/>
    <property type="match status" value="1"/>
</dbReference>
<dbReference type="InterPro" id="IPR036890">
    <property type="entry name" value="HATPase_C_sf"/>
</dbReference>
<dbReference type="PROSITE" id="PS50109">
    <property type="entry name" value="HIS_KIN"/>
    <property type="match status" value="1"/>
</dbReference>
<feature type="region of interest" description="Disordered" evidence="12">
    <location>
        <begin position="1553"/>
        <end position="1593"/>
    </location>
</feature>
<evidence type="ECO:0000313" key="16">
    <source>
        <dbReference type="EMBL" id="ODN96958.1"/>
    </source>
</evidence>
<evidence type="ECO:0000256" key="11">
    <source>
        <dbReference type="PROSITE-ProRule" id="PRU00169"/>
    </source>
</evidence>
<feature type="compositionally biased region" description="Polar residues" evidence="12">
    <location>
        <begin position="300"/>
        <end position="315"/>
    </location>
</feature>
<feature type="compositionally biased region" description="Polar residues" evidence="12">
    <location>
        <begin position="1641"/>
        <end position="1658"/>
    </location>
</feature>
<dbReference type="Pfam" id="PF00512">
    <property type="entry name" value="HisKA"/>
    <property type="match status" value="1"/>
</dbReference>
<keyword evidence="6" id="KW-0418">Kinase</keyword>
<protein>
    <recommendedName>
        <fullName evidence="18">Bacteriophytochrome histidine kinase</fullName>
    </recommendedName>
</protein>
<feature type="region of interest" description="Disordered" evidence="12">
    <location>
        <begin position="1622"/>
        <end position="1712"/>
    </location>
</feature>
<dbReference type="SMART" id="SM00388">
    <property type="entry name" value="HisKA"/>
    <property type="match status" value="1"/>
</dbReference>
<dbReference type="InterPro" id="IPR011006">
    <property type="entry name" value="CheY-like_superfamily"/>
</dbReference>
<dbReference type="CDD" id="cd17546">
    <property type="entry name" value="REC_hyHK_CKI1_RcsC-like"/>
    <property type="match status" value="1"/>
</dbReference>
<dbReference type="PROSITE" id="PS50110">
    <property type="entry name" value="RESPONSE_REGULATORY"/>
    <property type="match status" value="1"/>
</dbReference>
<keyword evidence="8" id="KW-0157">Chromophore</keyword>
<gene>
    <name evidence="16" type="ORF">I350_07934</name>
</gene>
<dbReference type="CDD" id="cd00082">
    <property type="entry name" value="HisKA"/>
    <property type="match status" value="1"/>
</dbReference>
<dbReference type="Gene3D" id="3.30.450.20">
    <property type="entry name" value="PAS domain"/>
    <property type="match status" value="1"/>
</dbReference>
<dbReference type="Gene3D" id="1.10.287.130">
    <property type="match status" value="1"/>
</dbReference>
<evidence type="ECO:0000256" key="5">
    <source>
        <dbReference type="ARBA" id="ARBA00022741"/>
    </source>
</evidence>
<keyword evidence="9" id="KW-0902">Two-component regulatory system</keyword>
<dbReference type="InterPro" id="IPR013654">
    <property type="entry name" value="PAS_2"/>
</dbReference>
<reference evidence="16 17" key="1">
    <citation type="submission" date="2016-06" db="EMBL/GenBank/DDBJ databases">
        <title>Evolution of pathogenesis and genome organization in the Tremellales.</title>
        <authorList>
            <person name="Cuomo C."/>
            <person name="Litvintseva A."/>
            <person name="Heitman J."/>
            <person name="Chen Y."/>
            <person name="Sun S."/>
            <person name="Springer D."/>
            <person name="Dromer F."/>
            <person name="Young S."/>
            <person name="Zeng Q."/>
            <person name="Chapman S."/>
            <person name="Gujja S."/>
            <person name="Saif S."/>
            <person name="Birren B."/>
        </authorList>
    </citation>
    <scope>NUCLEOTIDE SEQUENCE [LARGE SCALE GENOMIC DNA]</scope>
    <source>
        <strain evidence="16 17">CBS 6273</strain>
    </source>
</reference>
<dbReference type="PANTHER" id="PTHR43065">
    <property type="entry name" value="SENSOR HISTIDINE KINASE"/>
    <property type="match status" value="1"/>
</dbReference>
<evidence type="ECO:0000259" key="15">
    <source>
        <dbReference type="PROSITE" id="PS50110"/>
    </source>
</evidence>
<dbReference type="Proteomes" id="UP000095149">
    <property type="component" value="Unassembled WGS sequence"/>
</dbReference>
<dbReference type="InterPro" id="IPR035965">
    <property type="entry name" value="PAS-like_dom_sf"/>
</dbReference>
<dbReference type="SUPFAM" id="SSF55785">
    <property type="entry name" value="PYP-like sensor domain (PAS domain)"/>
    <property type="match status" value="1"/>
</dbReference>
<feature type="compositionally biased region" description="Gly residues" evidence="12">
    <location>
        <begin position="822"/>
        <end position="832"/>
    </location>
</feature>
<dbReference type="Gene3D" id="3.30.450.40">
    <property type="match status" value="1"/>
</dbReference>
<evidence type="ECO:0000259" key="14">
    <source>
        <dbReference type="PROSITE" id="PS50109"/>
    </source>
</evidence>
<dbReference type="OrthoDB" id="2015534at2759"/>
<feature type="compositionally biased region" description="Low complexity" evidence="12">
    <location>
        <begin position="238"/>
        <end position="247"/>
    </location>
</feature>
<feature type="compositionally biased region" description="Low complexity" evidence="12">
    <location>
        <begin position="375"/>
        <end position="384"/>
    </location>
</feature>
<dbReference type="EMBL" id="MEKH01000014">
    <property type="protein sequence ID" value="ODN96958.1"/>
    <property type="molecule type" value="Genomic_DNA"/>
</dbReference>
<feature type="compositionally biased region" description="Basic and acidic residues" evidence="12">
    <location>
        <begin position="86"/>
        <end position="95"/>
    </location>
</feature>
<evidence type="ECO:0000256" key="12">
    <source>
        <dbReference type="SAM" id="MobiDB-lite"/>
    </source>
</evidence>
<evidence type="ECO:0000256" key="7">
    <source>
        <dbReference type="ARBA" id="ARBA00022840"/>
    </source>
</evidence>
<evidence type="ECO:0000256" key="8">
    <source>
        <dbReference type="ARBA" id="ARBA00022991"/>
    </source>
</evidence>
<evidence type="ECO:0000256" key="6">
    <source>
        <dbReference type="ARBA" id="ARBA00022777"/>
    </source>
</evidence>
<feature type="region of interest" description="Disordered" evidence="12">
    <location>
        <begin position="1860"/>
        <end position="1907"/>
    </location>
</feature>
<dbReference type="InterPro" id="IPR003018">
    <property type="entry name" value="GAF"/>
</dbReference>
<dbReference type="Gene3D" id="3.40.50.2300">
    <property type="match status" value="1"/>
</dbReference>
<dbReference type="SUPFAM" id="SSF55874">
    <property type="entry name" value="ATPase domain of HSP90 chaperone/DNA topoisomerase II/histidine kinase"/>
    <property type="match status" value="1"/>
</dbReference>
<dbReference type="GO" id="GO:0009584">
    <property type="term" value="P:detection of visible light"/>
    <property type="evidence" value="ECO:0007669"/>
    <property type="project" value="InterPro"/>
</dbReference>
<dbReference type="GO" id="GO:0009881">
    <property type="term" value="F:photoreceptor activity"/>
    <property type="evidence" value="ECO:0007669"/>
    <property type="project" value="UniProtKB-KW"/>
</dbReference>